<dbReference type="EMBL" id="FBWG01000050">
    <property type="protein sequence ID" value="CUX62684.1"/>
    <property type="molecule type" value="Genomic_DNA"/>
</dbReference>
<dbReference type="Proteomes" id="UP000191987">
    <property type="component" value="Unassembled WGS sequence"/>
</dbReference>
<sequence>MFYDLKGQLLFKAFKKVWYRMTSKHLV</sequence>
<proteinExistence type="predicted"/>
<name>A0A1S7S4U6_9HYPH</name>
<reference evidence="1 2" key="1">
    <citation type="submission" date="2016-01" db="EMBL/GenBank/DDBJ databases">
        <authorList>
            <person name="Oliw E.H."/>
        </authorList>
    </citation>
    <scope>NUCLEOTIDE SEQUENCE [LARGE SCALE GENOMIC DNA]</scope>
    <source>
        <strain evidence="1 2">Zutra 3-1</strain>
    </source>
</reference>
<accession>A0A1S7S4U6</accession>
<evidence type="ECO:0000313" key="1">
    <source>
        <dbReference type="EMBL" id="CUX62684.1"/>
    </source>
</evidence>
<dbReference type="AlphaFoldDB" id="A0A1S7S4U6"/>
<protein>
    <submittedName>
        <fullName evidence="1">Uncharacterized protein</fullName>
    </submittedName>
</protein>
<evidence type="ECO:0000313" key="2">
    <source>
        <dbReference type="Proteomes" id="UP000191987"/>
    </source>
</evidence>
<gene>
    <name evidence="1" type="ORF">AGR7C_pTi0010</name>
</gene>
<organism evidence="1 2">
    <name type="scientific">Agrobacterium deltaense Zutra 3/1</name>
    <dbReference type="NCBI Taxonomy" id="1183427"/>
    <lineage>
        <taxon>Bacteria</taxon>
        <taxon>Pseudomonadati</taxon>
        <taxon>Pseudomonadota</taxon>
        <taxon>Alphaproteobacteria</taxon>
        <taxon>Hyphomicrobiales</taxon>
        <taxon>Rhizobiaceae</taxon>
        <taxon>Rhizobium/Agrobacterium group</taxon>
        <taxon>Agrobacterium</taxon>
    </lineage>
</organism>